<organism evidence="2 3">
    <name type="scientific">Ellagibacter isourolithinifaciens</name>
    <dbReference type="NCBI Taxonomy" id="2137581"/>
    <lineage>
        <taxon>Bacteria</taxon>
        <taxon>Bacillati</taxon>
        <taxon>Actinomycetota</taxon>
        <taxon>Coriobacteriia</taxon>
        <taxon>Eggerthellales</taxon>
        <taxon>Eggerthellaceae</taxon>
        <taxon>Ellagibacter</taxon>
    </lineage>
</organism>
<evidence type="ECO:0000313" key="2">
    <source>
        <dbReference type="EMBL" id="KAB1640540.1"/>
    </source>
</evidence>
<dbReference type="AlphaFoldDB" id="A0A6N6NS82"/>
<accession>A0A6N6NS82</accession>
<evidence type="ECO:0008006" key="4">
    <source>
        <dbReference type="Google" id="ProtNLM"/>
    </source>
</evidence>
<gene>
    <name evidence="2" type="ORF">F8C90_05975</name>
</gene>
<keyword evidence="1" id="KW-1133">Transmembrane helix</keyword>
<feature type="transmembrane region" description="Helical" evidence="1">
    <location>
        <begin position="81"/>
        <end position="103"/>
    </location>
</feature>
<dbReference type="SUPFAM" id="SSF103473">
    <property type="entry name" value="MFS general substrate transporter"/>
    <property type="match status" value="1"/>
</dbReference>
<dbReference type="EMBL" id="WAJR01000011">
    <property type="protein sequence ID" value="KAB1640540.1"/>
    <property type="molecule type" value="Genomic_DNA"/>
</dbReference>
<feature type="transmembrane region" description="Helical" evidence="1">
    <location>
        <begin position="109"/>
        <end position="129"/>
    </location>
</feature>
<name>A0A6N6NS82_9ACTN</name>
<feature type="transmembrane region" description="Helical" evidence="1">
    <location>
        <begin position="20"/>
        <end position="38"/>
    </location>
</feature>
<proteinExistence type="predicted"/>
<sequence>MSAGCFAWLRISRRMSRRGYTSAALVVSAIVGVCILVFGQMGTFVFCGLFVVFAFFEASVRPYAVAVLLAQQEGDTGSASALINFTRTFTGVIGMFAVMAPVFSGYVNAVGWLMAGGMLMAIIAWVALLRSSMPLSGVK</sequence>
<dbReference type="Gene3D" id="1.20.1720.10">
    <property type="entry name" value="Multidrug resistance protein D"/>
    <property type="match status" value="1"/>
</dbReference>
<protein>
    <recommendedName>
        <fullName evidence="4">MFS transporter</fullName>
    </recommendedName>
</protein>
<keyword evidence="1" id="KW-0472">Membrane</keyword>
<dbReference type="RefSeq" id="WP_417062733.1">
    <property type="nucleotide sequence ID" value="NZ_DBFAEO010000039.1"/>
</dbReference>
<keyword evidence="3" id="KW-1185">Reference proteome</keyword>
<evidence type="ECO:0000256" key="1">
    <source>
        <dbReference type="SAM" id="Phobius"/>
    </source>
</evidence>
<feature type="transmembrane region" description="Helical" evidence="1">
    <location>
        <begin position="44"/>
        <end position="69"/>
    </location>
</feature>
<dbReference type="InterPro" id="IPR036259">
    <property type="entry name" value="MFS_trans_sf"/>
</dbReference>
<evidence type="ECO:0000313" key="3">
    <source>
        <dbReference type="Proteomes" id="UP000468668"/>
    </source>
</evidence>
<dbReference type="Proteomes" id="UP000468668">
    <property type="component" value="Unassembled WGS sequence"/>
</dbReference>
<keyword evidence="1" id="KW-0812">Transmembrane</keyword>
<comment type="caution">
    <text evidence="2">The sequence shown here is derived from an EMBL/GenBank/DDBJ whole genome shotgun (WGS) entry which is preliminary data.</text>
</comment>
<reference evidence="2 3" key="1">
    <citation type="submission" date="2019-09" db="EMBL/GenBank/DDBJ databases">
        <title>Whole genome shotgun sequencing (WGS) of Ellagibacter isourolithinifaciens DSM 104140(T) and Adlercreutzia muris DSM 29508(T).</title>
        <authorList>
            <person name="Stoll D.A."/>
            <person name="Danylec N."/>
            <person name="Huch M."/>
        </authorList>
    </citation>
    <scope>NUCLEOTIDE SEQUENCE [LARGE SCALE GENOMIC DNA]</scope>
    <source>
        <strain evidence="2 3">DSM 104140</strain>
    </source>
</reference>